<gene>
    <name evidence="2" type="primary">Hspb9</name>
</gene>
<evidence type="ECO:0000313" key="2">
    <source>
        <dbReference type="RefSeq" id="XP_073901852.1"/>
    </source>
</evidence>
<dbReference type="RefSeq" id="XP_073901852.1">
    <property type="nucleotide sequence ID" value="XM_074045751.1"/>
</dbReference>
<reference evidence="2" key="1">
    <citation type="submission" date="2025-08" db="UniProtKB">
        <authorList>
            <consortium name="RefSeq"/>
        </authorList>
    </citation>
    <scope>IDENTIFICATION</scope>
</reference>
<accession>A0AC58KAB1</accession>
<proteinExistence type="predicted"/>
<keyword evidence="2" id="KW-0346">Stress response</keyword>
<organism evidence="1 2">
    <name type="scientific">Castor canadensis</name>
    <name type="common">American beaver</name>
    <dbReference type="NCBI Taxonomy" id="51338"/>
    <lineage>
        <taxon>Eukaryota</taxon>
        <taxon>Metazoa</taxon>
        <taxon>Chordata</taxon>
        <taxon>Craniata</taxon>
        <taxon>Vertebrata</taxon>
        <taxon>Euteleostomi</taxon>
        <taxon>Mammalia</taxon>
        <taxon>Eutheria</taxon>
        <taxon>Euarchontoglires</taxon>
        <taxon>Glires</taxon>
        <taxon>Rodentia</taxon>
        <taxon>Castorimorpha</taxon>
        <taxon>Castoridae</taxon>
        <taxon>Castor</taxon>
    </lineage>
</organism>
<protein>
    <submittedName>
        <fullName evidence="2">Heat shock protein beta-9</fullName>
    </submittedName>
</protein>
<evidence type="ECO:0000313" key="1">
    <source>
        <dbReference type="Proteomes" id="UP001732720"/>
    </source>
</evidence>
<keyword evidence="1" id="KW-1185">Reference proteome</keyword>
<dbReference type="Proteomes" id="UP001732720">
    <property type="component" value="Chromosome 11"/>
</dbReference>
<sequence>MQRVGSSFSTESRVASRFPSVILTEPNQVATLPVQLLRDDGTTVQDYGHAEESFQVKMDAHGSTPEELVVQVDGQSLVVTGQRQRESCDPIRGGFRVEQKVHRRMLLPPDLDPAAMTCCLTPSGQLWV</sequence>
<name>A0AC58KAB1_CASCN</name>